<feature type="domain" description="C2H2-type" evidence="3">
    <location>
        <begin position="616"/>
        <end position="644"/>
    </location>
</feature>
<dbReference type="GO" id="GO:0008270">
    <property type="term" value="F:zinc ion binding"/>
    <property type="evidence" value="ECO:0007669"/>
    <property type="project" value="UniProtKB-KW"/>
</dbReference>
<evidence type="ECO:0000313" key="5">
    <source>
        <dbReference type="Proteomes" id="UP000030651"/>
    </source>
</evidence>
<dbReference type="OMA" id="WTAWPLK"/>
<organism evidence="4 5">
    <name type="scientific">Pestalotiopsis fici (strain W106-1 / CGMCC3.15140)</name>
    <dbReference type="NCBI Taxonomy" id="1229662"/>
    <lineage>
        <taxon>Eukaryota</taxon>
        <taxon>Fungi</taxon>
        <taxon>Dikarya</taxon>
        <taxon>Ascomycota</taxon>
        <taxon>Pezizomycotina</taxon>
        <taxon>Sordariomycetes</taxon>
        <taxon>Xylariomycetidae</taxon>
        <taxon>Amphisphaeriales</taxon>
        <taxon>Sporocadaceae</taxon>
        <taxon>Pestalotiopsis</taxon>
    </lineage>
</organism>
<dbReference type="STRING" id="1229662.W3X5A6"/>
<feature type="compositionally biased region" description="Basic residues" evidence="2">
    <location>
        <begin position="386"/>
        <end position="397"/>
    </location>
</feature>
<dbReference type="InterPro" id="IPR019622">
    <property type="entry name" value="Rrn9_dom"/>
</dbReference>
<feature type="compositionally biased region" description="Polar residues" evidence="2">
    <location>
        <begin position="561"/>
        <end position="576"/>
    </location>
</feature>
<feature type="region of interest" description="Disordered" evidence="2">
    <location>
        <begin position="163"/>
        <end position="275"/>
    </location>
</feature>
<dbReference type="RefSeq" id="XP_007832973.1">
    <property type="nucleotide sequence ID" value="XM_007834782.1"/>
</dbReference>
<evidence type="ECO:0000259" key="3">
    <source>
        <dbReference type="PROSITE" id="PS50157"/>
    </source>
</evidence>
<feature type="region of interest" description="Disordered" evidence="2">
    <location>
        <begin position="1"/>
        <end position="36"/>
    </location>
</feature>
<dbReference type="Pfam" id="PF26176">
    <property type="entry name" value="zf_C2H2_17_2"/>
    <property type="match status" value="1"/>
</dbReference>
<feature type="region of interest" description="Disordered" evidence="2">
    <location>
        <begin position="547"/>
        <end position="607"/>
    </location>
</feature>
<dbReference type="HOGENOM" id="CLU_017870_1_0_1"/>
<dbReference type="eggNOG" id="ENOG502SFXK">
    <property type="taxonomic scope" value="Eukaryota"/>
</dbReference>
<feature type="compositionally biased region" description="Basic residues" evidence="2">
    <location>
        <begin position="213"/>
        <end position="227"/>
    </location>
</feature>
<protein>
    <recommendedName>
        <fullName evidence="3">C2H2-type domain-containing protein</fullName>
    </recommendedName>
</protein>
<feature type="region of interest" description="Disordered" evidence="2">
    <location>
        <begin position="424"/>
        <end position="471"/>
    </location>
</feature>
<feature type="compositionally biased region" description="Basic residues" evidence="2">
    <location>
        <begin position="585"/>
        <end position="600"/>
    </location>
</feature>
<evidence type="ECO:0000256" key="1">
    <source>
        <dbReference type="PROSITE-ProRule" id="PRU00042"/>
    </source>
</evidence>
<dbReference type="InParanoid" id="W3X5A6"/>
<evidence type="ECO:0000256" key="2">
    <source>
        <dbReference type="SAM" id="MobiDB-lite"/>
    </source>
</evidence>
<feature type="region of interest" description="Disordered" evidence="2">
    <location>
        <begin position="301"/>
        <end position="398"/>
    </location>
</feature>
<accession>W3X5A6</accession>
<dbReference type="InterPro" id="IPR059095">
    <property type="entry name" value="Znf_C2H2_17_2nd"/>
</dbReference>
<keyword evidence="1" id="KW-0479">Metal-binding</keyword>
<dbReference type="KEGG" id="pfy:PFICI_06201"/>
<dbReference type="InterPro" id="IPR013087">
    <property type="entry name" value="Znf_C2H2_type"/>
</dbReference>
<dbReference type="PROSITE" id="PS50157">
    <property type="entry name" value="ZINC_FINGER_C2H2_2"/>
    <property type="match status" value="1"/>
</dbReference>
<dbReference type="Proteomes" id="UP000030651">
    <property type="component" value="Unassembled WGS sequence"/>
</dbReference>
<name>W3X5A6_PESFW</name>
<sequence length="718" mass="79635">MPAESEDDYESSGSSGSESDRPNRWDGPPATWQDMNREEISTLTALDELKNRDLSVHLYNTYALKQRHKQPDNETGPEPEKDIDAATGETIPQDNWLPQRSWTAWPVSVDKVPPDDFMRCNENDPDDVYTIANSRHSNPSAPLEDAVAAAVLRFAKARFLARPWESAPTGPETEDEDGIFNDDDDDDGNDDDGDEGESSDQESLAGPGSRTSKFSRSRSRSRSKSIKRAASSSTQDKRHDPVDSGDEPDVDRDIVHPLGKRPLKPTVAEDDDLSYKIMRPAVRSVLTKLDATLTILHHSRKAAVDYMSDSSSDTEPEVSDRTKRSRSRGSEPPAKKRRGRPPRASLALRMRSPPPVLPTSNNEGAIEEPVPKAITESGVDTEDQSKKRKVGRPRKVYPRLEGETDRDFAIRVARLRKEPIPLFNDAHTLDSDNPKSSGSEASPLKPSKRGRRTSKPREPSPGTIEKKAAQRRRKALRYGIRDWKDVLGAAALAGFPRDALDRAARRCADLFQDSMELHSLNETLLDKDDQDQRVQYRPGMLADLADLDDEGEDDYSSGGETQSQTARHIRATSTAVSASSDGRGRSRSRSRSLSRARTTSRSRSTSVAGTHFCNVRGCPRSAEGFSRRQNLLRHMKLVHGIEKDEALTDIDVDSEDEVHGAVHVDGFLKPIRIRPAWKNEDRAAARKASGIRRGNKRDRLGSATETGADDSDVVMGDD</sequence>
<dbReference type="AlphaFoldDB" id="W3X5A6"/>
<dbReference type="Pfam" id="PF10680">
    <property type="entry name" value="RRN9"/>
    <property type="match status" value="1"/>
</dbReference>
<keyword evidence="1" id="KW-0862">Zinc</keyword>
<evidence type="ECO:0000313" key="4">
    <source>
        <dbReference type="EMBL" id="ETS81199.1"/>
    </source>
</evidence>
<keyword evidence="1" id="KW-0863">Zinc-finger</keyword>
<feature type="compositionally biased region" description="Acidic residues" evidence="2">
    <location>
        <begin position="1"/>
        <end position="10"/>
    </location>
</feature>
<feature type="region of interest" description="Disordered" evidence="2">
    <location>
        <begin position="678"/>
        <end position="718"/>
    </location>
</feature>
<reference evidence="5" key="1">
    <citation type="journal article" date="2015" name="BMC Genomics">
        <title>Genomic and transcriptomic analysis of the endophytic fungus Pestalotiopsis fici reveals its lifestyle and high potential for synthesis of natural products.</title>
        <authorList>
            <person name="Wang X."/>
            <person name="Zhang X."/>
            <person name="Liu L."/>
            <person name="Xiang M."/>
            <person name="Wang W."/>
            <person name="Sun X."/>
            <person name="Che Y."/>
            <person name="Guo L."/>
            <person name="Liu G."/>
            <person name="Guo L."/>
            <person name="Wang C."/>
            <person name="Yin W.B."/>
            <person name="Stadler M."/>
            <person name="Zhang X."/>
            <person name="Liu X."/>
        </authorList>
    </citation>
    <scope>NUCLEOTIDE SEQUENCE [LARGE SCALE GENOMIC DNA]</scope>
    <source>
        <strain evidence="5">W106-1 / CGMCC3.15140</strain>
    </source>
</reference>
<feature type="region of interest" description="Disordered" evidence="2">
    <location>
        <begin position="62"/>
        <end position="97"/>
    </location>
</feature>
<dbReference type="Gene3D" id="3.30.160.60">
    <property type="entry name" value="Classic Zinc Finger"/>
    <property type="match status" value="1"/>
</dbReference>
<dbReference type="OrthoDB" id="5412288at2759"/>
<feature type="compositionally biased region" description="Acidic residues" evidence="2">
    <location>
        <begin position="172"/>
        <end position="200"/>
    </location>
</feature>
<gene>
    <name evidence="4" type="ORF">PFICI_06201</name>
</gene>
<dbReference type="EMBL" id="KI912112">
    <property type="protein sequence ID" value="ETS81199.1"/>
    <property type="molecule type" value="Genomic_DNA"/>
</dbReference>
<feature type="compositionally biased region" description="Acidic residues" evidence="2">
    <location>
        <begin position="707"/>
        <end position="718"/>
    </location>
</feature>
<proteinExistence type="predicted"/>
<keyword evidence="5" id="KW-1185">Reference proteome</keyword>
<dbReference type="GeneID" id="19271214"/>